<protein>
    <submittedName>
        <fullName evidence="1">Uncharacterized protein</fullName>
    </submittedName>
</protein>
<dbReference type="EMBL" id="LKAM01000003">
    <property type="protein sequence ID" value="KUM49309.1"/>
    <property type="molecule type" value="Genomic_DNA"/>
</dbReference>
<comment type="caution">
    <text evidence="1">The sequence shown here is derived from an EMBL/GenBank/DDBJ whole genome shotgun (WGS) entry which is preliminary data.</text>
</comment>
<accession>A0A101M1G8</accession>
<organism evidence="1">
    <name type="scientific">Picea glauca</name>
    <name type="common">White spruce</name>
    <name type="synonym">Pinus glauca</name>
    <dbReference type="NCBI Taxonomy" id="3330"/>
    <lineage>
        <taxon>Eukaryota</taxon>
        <taxon>Viridiplantae</taxon>
        <taxon>Streptophyta</taxon>
        <taxon>Embryophyta</taxon>
        <taxon>Tracheophyta</taxon>
        <taxon>Spermatophyta</taxon>
        <taxon>Pinopsida</taxon>
        <taxon>Pinidae</taxon>
        <taxon>Conifers I</taxon>
        <taxon>Pinales</taxon>
        <taxon>Pinaceae</taxon>
        <taxon>Picea</taxon>
    </lineage>
</organism>
<name>A0A101M1G8_PICGL</name>
<dbReference type="AlphaFoldDB" id="A0A101M1G8"/>
<proteinExistence type="predicted"/>
<evidence type="ECO:0000313" key="1">
    <source>
        <dbReference type="EMBL" id="KUM49309.1"/>
    </source>
</evidence>
<gene>
    <name evidence="1" type="ORF">ABT39_MTgene3858</name>
</gene>
<geneLocation type="mitochondrion" evidence="1"/>
<keyword evidence="1" id="KW-0496">Mitochondrion</keyword>
<sequence length="29" mass="3249">MKGVPLGPMLPMCLDNLLLNLDLKHLYPV</sequence>
<reference evidence="1" key="1">
    <citation type="journal article" date="2015" name="Genome Biol. Evol.">
        <title>Organellar Genomes of White Spruce (Picea glauca): Assembly and Annotation.</title>
        <authorList>
            <person name="Jackman S.D."/>
            <person name="Warren R.L."/>
            <person name="Gibb E.A."/>
            <person name="Vandervalk B.P."/>
            <person name="Mohamadi H."/>
            <person name="Chu J."/>
            <person name="Raymond A."/>
            <person name="Pleasance S."/>
            <person name="Coope R."/>
            <person name="Wildung M.R."/>
            <person name="Ritland C.E."/>
            <person name="Bousquet J."/>
            <person name="Jones S.J."/>
            <person name="Bohlmann J."/>
            <person name="Birol I."/>
        </authorList>
    </citation>
    <scope>NUCLEOTIDE SEQUENCE [LARGE SCALE GENOMIC DNA]</scope>
    <source>
        <tissue evidence="1">Flushing bud</tissue>
    </source>
</reference>